<sequence>MLLITNRFIENPELYDGNIKSICPEIFFLHPLHKFPDFRSWPLSDDD</sequence>
<organism evidence="1 2">
    <name type="scientific">Leptospira broomii serovar Hurstbridge str. 5399</name>
    <dbReference type="NCBI Taxonomy" id="1049789"/>
    <lineage>
        <taxon>Bacteria</taxon>
        <taxon>Pseudomonadati</taxon>
        <taxon>Spirochaetota</taxon>
        <taxon>Spirochaetia</taxon>
        <taxon>Leptospirales</taxon>
        <taxon>Leptospiraceae</taxon>
        <taxon>Leptospira</taxon>
    </lineage>
</organism>
<protein>
    <submittedName>
        <fullName evidence="1">Uncharacterized protein</fullName>
    </submittedName>
</protein>
<name>T0F9W6_9LEPT</name>
<accession>T0F9W6</accession>
<gene>
    <name evidence="1" type="ORF">LEP1GSC050_2451</name>
</gene>
<evidence type="ECO:0000313" key="2">
    <source>
        <dbReference type="Proteomes" id="UP000015454"/>
    </source>
</evidence>
<evidence type="ECO:0000313" key="1">
    <source>
        <dbReference type="EMBL" id="EQA44357.1"/>
    </source>
</evidence>
<comment type="caution">
    <text evidence="1">The sequence shown here is derived from an EMBL/GenBank/DDBJ whole genome shotgun (WGS) entry which is preliminary data.</text>
</comment>
<dbReference type="EMBL" id="AHMO02000008">
    <property type="protein sequence ID" value="EQA44357.1"/>
    <property type="molecule type" value="Genomic_DNA"/>
</dbReference>
<dbReference type="Proteomes" id="UP000015454">
    <property type="component" value="Unassembled WGS sequence"/>
</dbReference>
<proteinExistence type="predicted"/>
<reference evidence="1" key="1">
    <citation type="submission" date="2013-05" db="EMBL/GenBank/DDBJ databases">
        <authorList>
            <person name="Harkins D.M."/>
            <person name="Durkin A.S."/>
            <person name="Brinkac L.M."/>
            <person name="Haft D.H."/>
            <person name="Selengut J.D."/>
            <person name="Sanka R."/>
            <person name="DePew J."/>
            <person name="Purushe J."/>
            <person name="Hartskeerl R.A."/>
            <person name="Ahmed A."/>
            <person name="van der Linden H."/>
            <person name="Goris M.G.A."/>
            <person name="Vinetz J.M."/>
            <person name="Sutton G.G."/>
            <person name="Nierman W.C."/>
            <person name="Fouts D.E."/>
        </authorList>
    </citation>
    <scope>NUCLEOTIDE SEQUENCE [LARGE SCALE GENOMIC DNA]</scope>
    <source>
        <strain evidence="1">5399</strain>
    </source>
</reference>
<keyword evidence="2" id="KW-1185">Reference proteome</keyword>
<dbReference type="AlphaFoldDB" id="T0F9W6"/>